<dbReference type="PATRIC" id="fig|271.14.peg.1370"/>
<dbReference type="AlphaFoldDB" id="A0A0M9AF35"/>
<dbReference type="EMBL" id="LHCI01000106">
    <property type="protein sequence ID" value="KOX90108.1"/>
    <property type="molecule type" value="Genomic_DNA"/>
</dbReference>
<proteinExistence type="predicted"/>
<evidence type="ECO:0008006" key="3">
    <source>
        <dbReference type="Google" id="ProtNLM"/>
    </source>
</evidence>
<name>A0A0M9AF35_THEAQ</name>
<evidence type="ECO:0000313" key="2">
    <source>
        <dbReference type="Proteomes" id="UP000037685"/>
    </source>
</evidence>
<reference evidence="1 2" key="1">
    <citation type="submission" date="2015-07" db="EMBL/GenBank/DDBJ databases">
        <authorList>
            <person name="Noorani M."/>
        </authorList>
    </citation>
    <scope>NUCLEOTIDE SEQUENCE [LARGE SCALE GENOMIC DNA]</scope>
    <source>
        <strain evidence="2">ATCC 25104 / DSM 625 / JCM 10724 / NBRC 103206 / NCIMB 11243 / YT-1</strain>
    </source>
</reference>
<gene>
    <name evidence="1" type="ORF">BVI061214_01295</name>
</gene>
<accession>A0A0M9AF35</accession>
<dbReference type="Proteomes" id="UP000037685">
    <property type="component" value="Unassembled WGS sequence"/>
</dbReference>
<organism evidence="1 2">
    <name type="scientific">Thermus aquaticus</name>
    <dbReference type="NCBI Taxonomy" id="271"/>
    <lineage>
        <taxon>Bacteria</taxon>
        <taxon>Thermotogati</taxon>
        <taxon>Deinococcota</taxon>
        <taxon>Deinococci</taxon>
        <taxon>Thermales</taxon>
        <taxon>Thermaceae</taxon>
        <taxon>Thermus</taxon>
    </lineage>
</organism>
<sequence>MKKAASRGILESVKRFLLATIALLGLATAQSAIQMRFGYGEGLGLTFGAGVESRLRQNLSGRLLAELAPAAPGVALEASLLFKPDLGQYDPTLRGLLPYFGGGLSGLLGEQSTAGVSFSAGLEGLLDPYTGLFAEATYVYGFAGFPKVWRFGLGVNFR</sequence>
<evidence type="ECO:0000313" key="1">
    <source>
        <dbReference type="EMBL" id="KOX90108.1"/>
    </source>
</evidence>
<protein>
    <recommendedName>
        <fullName evidence="3">Outer membrane protein beta-barrel domain-containing protein</fullName>
    </recommendedName>
</protein>
<comment type="caution">
    <text evidence="1">The sequence shown here is derived from an EMBL/GenBank/DDBJ whole genome shotgun (WGS) entry which is preliminary data.</text>
</comment>